<dbReference type="InterPro" id="IPR042538">
    <property type="entry name" value="Nucleoporin_Nup155_C_3"/>
</dbReference>
<keyword evidence="9" id="KW-0906">Nuclear pore complex</keyword>
<keyword evidence="8" id="KW-0811">Translocation</keyword>
<dbReference type="InterPro" id="IPR004870">
    <property type="entry name" value="Nucleoporin_Nup155"/>
</dbReference>
<evidence type="ECO:0000256" key="1">
    <source>
        <dbReference type="ARBA" id="ARBA00004335"/>
    </source>
</evidence>
<dbReference type="Gene3D" id="1.25.40.440">
    <property type="entry name" value="Nucleoporin, helical domain, central subdomain"/>
    <property type="match status" value="1"/>
</dbReference>
<feature type="compositionally biased region" description="Low complexity" evidence="12">
    <location>
        <begin position="425"/>
        <end position="450"/>
    </location>
</feature>
<keyword evidence="5" id="KW-0813">Transport</keyword>
<dbReference type="EMBL" id="JAVRQU010000027">
    <property type="protein sequence ID" value="KAK5690043.1"/>
    <property type="molecule type" value="Genomic_DNA"/>
</dbReference>
<evidence type="ECO:0000256" key="9">
    <source>
        <dbReference type="ARBA" id="ARBA00023132"/>
    </source>
</evidence>
<comment type="similarity">
    <text evidence="4">Belongs to the non-repetitive/WGA-negative nucleoporin family.</text>
</comment>
<evidence type="ECO:0008006" key="17">
    <source>
        <dbReference type="Google" id="ProtNLM"/>
    </source>
</evidence>
<dbReference type="Gene3D" id="1.20.58.1780">
    <property type="match status" value="1"/>
</dbReference>
<evidence type="ECO:0000256" key="7">
    <source>
        <dbReference type="ARBA" id="ARBA00022927"/>
    </source>
</evidence>
<evidence type="ECO:0000313" key="16">
    <source>
        <dbReference type="Proteomes" id="UP001310594"/>
    </source>
</evidence>
<evidence type="ECO:0000256" key="10">
    <source>
        <dbReference type="ARBA" id="ARBA00023136"/>
    </source>
</evidence>
<accession>A0AAN7VXH7</accession>
<evidence type="ECO:0000256" key="11">
    <source>
        <dbReference type="ARBA" id="ARBA00023242"/>
    </source>
</evidence>
<feature type="domain" description="Nucleoporin Nup133/Nup155-like N-terminal" evidence="14">
    <location>
        <begin position="107"/>
        <end position="564"/>
    </location>
</feature>
<dbReference type="InterPro" id="IPR042533">
    <property type="entry name" value="Nucleoporin_Nup155_C_1"/>
</dbReference>
<dbReference type="GO" id="GO:0006405">
    <property type="term" value="P:RNA export from nucleus"/>
    <property type="evidence" value="ECO:0007669"/>
    <property type="project" value="TreeGrafter"/>
</dbReference>
<evidence type="ECO:0000256" key="8">
    <source>
        <dbReference type="ARBA" id="ARBA00023010"/>
    </source>
</evidence>
<evidence type="ECO:0000256" key="4">
    <source>
        <dbReference type="ARBA" id="ARBA00007373"/>
    </source>
</evidence>
<dbReference type="FunFam" id="1.25.40.440:FF:000001">
    <property type="entry name" value="Nuclear pore complex subunit"/>
    <property type="match status" value="1"/>
</dbReference>
<feature type="region of interest" description="Disordered" evidence="12">
    <location>
        <begin position="403"/>
        <end position="462"/>
    </location>
</feature>
<dbReference type="Gene3D" id="1.20.120.1880">
    <property type="entry name" value="Nucleoporin, helical C-terminal domain"/>
    <property type="match status" value="1"/>
</dbReference>
<dbReference type="Pfam" id="PF08801">
    <property type="entry name" value="Nucleoporin_N"/>
    <property type="match status" value="1"/>
</dbReference>
<name>A0AAN7VXH7_9PEZI</name>
<reference evidence="15" key="1">
    <citation type="submission" date="2023-08" db="EMBL/GenBank/DDBJ databases">
        <title>Black Yeasts Isolated from many extreme environments.</title>
        <authorList>
            <person name="Coleine C."/>
            <person name="Stajich J.E."/>
            <person name="Selbmann L."/>
        </authorList>
    </citation>
    <scope>NUCLEOTIDE SEQUENCE</scope>
    <source>
        <strain evidence="15">CCFEE 5810</strain>
    </source>
</reference>
<feature type="domain" description="Nucleoporin Nup133/Nup155-like C-terminal" evidence="13">
    <location>
        <begin position="671"/>
        <end position="1347"/>
    </location>
</feature>
<dbReference type="GO" id="GO:0044611">
    <property type="term" value="C:nuclear pore inner ring"/>
    <property type="evidence" value="ECO:0007669"/>
    <property type="project" value="TreeGrafter"/>
</dbReference>
<protein>
    <recommendedName>
        <fullName evidence="17">Nucleoporin Nup133/Nup155-like N-terminal domain-containing protein</fullName>
    </recommendedName>
</protein>
<dbReference type="GO" id="GO:0017056">
    <property type="term" value="F:structural constituent of nuclear pore"/>
    <property type="evidence" value="ECO:0007669"/>
    <property type="project" value="InterPro"/>
</dbReference>
<evidence type="ECO:0000256" key="6">
    <source>
        <dbReference type="ARBA" id="ARBA00022816"/>
    </source>
</evidence>
<dbReference type="GO" id="GO:0006606">
    <property type="term" value="P:protein import into nucleus"/>
    <property type="evidence" value="ECO:0007669"/>
    <property type="project" value="TreeGrafter"/>
</dbReference>
<organism evidence="15 16">
    <name type="scientific">Elasticomyces elasticus</name>
    <dbReference type="NCBI Taxonomy" id="574655"/>
    <lineage>
        <taxon>Eukaryota</taxon>
        <taxon>Fungi</taxon>
        <taxon>Dikarya</taxon>
        <taxon>Ascomycota</taxon>
        <taxon>Pezizomycotina</taxon>
        <taxon>Dothideomycetes</taxon>
        <taxon>Dothideomycetidae</taxon>
        <taxon>Mycosphaerellales</taxon>
        <taxon>Teratosphaeriaceae</taxon>
        <taxon>Elasticomyces</taxon>
    </lineage>
</organism>
<dbReference type="GO" id="GO:0000972">
    <property type="term" value="P:transcription-dependent tethering of RNA polymerase II gene DNA at nuclear periphery"/>
    <property type="evidence" value="ECO:0007669"/>
    <property type="project" value="TreeGrafter"/>
</dbReference>
<evidence type="ECO:0000256" key="2">
    <source>
        <dbReference type="ARBA" id="ARBA00004567"/>
    </source>
</evidence>
<evidence type="ECO:0000256" key="12">
    <source>
        <dbReference type="SAM" id="MobiDB-lite"/>
    </source>
</evidence>
<dbReference type="Pfam" id="PF03177">
    <property type="entry name" value="Nucleoporin_C"/>
    <property type="match status" value="1"/>
</dbReference>
<sequence>MAAVAPQTPQRPLPGGFVNTPAPAPTIFAPQAALLRQNQQPAAPSNNNSPNQSSAPQLSPIDRAAQTINSTLRIEASFPELEKYITQGMSDSYELPNNPAWLPYQKLKMYDLPSSIIEQANQTVGGLQMGCMPGLSHCWAVMDNCLYLWDYTVQNPELIGYEENPHPITAVKLVKPKPGVFVQGITHLLVVATSETMLLLGLSVQATQTGAKTVQLYNTRMWIHTKGLNITQITASPKTGRIFFLDAGSEDLYEFQYQQEEGWFRGKCARISHTASNYDFLPPPVKAVTSLFGPNQVQKKLVRLALDDTRDLLYTLSDTSEIKVWLILNGQVRLSLARPLSSLLQNLGHFTGPSELLYSRDVRLVDLSVISATEGGKLNLMATTNTGCRLYLSAMRAGYGLPDAQNPPSSMQVLHVRFPPRDPHAQQPQQQQQQNGANAYSSSNSQQGSGDTASRTLTPTDAAFRLPPGHFLAFQNPNPQQSRRERVFCSAPDYARLKCGDANLTATRFVELGQWIELLGGHSTVELSTDGSGVTNGPVGYGNELAVQFERGGAEVAIMTADGVQTIRRRRLVDVFAGMMRYASTDEEGREGDLKRFVRLYGRGETAATALAVACGQGMDVGSDARVTAVTDPDVVEGARKAFIEFGGKPEYNANAVVARDAEPIESVKPSPRHEGLSLYVSRLVRSIWNARVMMEVARPGAPVALVPTVELEKLRSVQRDLNTLQDFLGRNKGFIEGLAGPQALGRPSNRQEEIALQGEHRAMNSLVQLITSVVEGISFVLVLFDERLEDILAALSEDGRRRARELTFEQLFVSAPGRELAKELVKAIVNRNIANGSNVDTVAEALRRRCGSFCSADDVVIFKAQEQVKRASEAGGQSETGRVLLNESQRLFQKVAGSLTGEHLQWAVSQYVGMSFYAGAVQLCLVVAQERDRARRAVTWLRDGSPENDGRKAEFEKRKVCYDLGFAAIQALDRETQSAQMQVDGNSTIAARRRSEAYDVVEGSDDTVFQTCLYDWYTETGNAERLLDVRTPFVLDYLTRRSATERGAADLLWKYHAHHNDYLSAASTQLELAKGYFDLTLEERIGYLSRARTNASTRSSSAALMDARQNKQQLLREISDLLEVATLQDDILQRMKADSRLTGQRREIVLAALNTSQGILDVGELFNQFSDQAGYHDINLCIFKVADHRNPSDVERSWEDLIRSEHNRALADQGGPEPWERIGVKVQEMGRRLDLDEAIFPVRTLVRKLQAYALEAHEHSPPANWAVEVLMACGVPAANVMPELEALYYANEAPFVGQRAKRTLASGMVEVCRRWVGESERAGERVICGSEEGAGMVRECLGSLLRGRRDLDERGRREAEEVVRVVEGVR</sequence>
<dbReference type="InterPro" id="IPR042537">
    <property type="entry name" value="Nucleoporin_Nup155_C_2"/>
</dbReference>
<dbReference type="GO" id="GO:0051028">
    <property type="term" value="P:mRNA transport"/>
    <property type="evidence" value="ECO:0007669"/>
    <property type="project" value="UniProtKB-KW"/>
</dbReference>
<evidence type="ECO:0000259" key="13">
    <source>
        <dbReference type="Pfam" id="PF03177"/>
    </source>
</evidence>
<dbReference type="GO" id="GO:0051292">
    <property type="term" value="P:nuclear pore complex assembly"/>
    <property type="evidence" value="ECO:0007669"/>
    <property type="project" value="UniProtKB-ARBA"/>
</dbReference>
<gene>
    <name evidence="15" type="ORF">LTR97_012527</name>
</gene>
<feature type="region of interest" description="Disordered" evidence="12">
    <location>
        <begin position="1"/>
        <end position="59"/>
    </location>
</feature>
<proteinExistence type="inferred from homology"/>
<evidence type="ECO:0000259" key="14">
    <source>
        <dbReference type="Pfam" id="PF08801"/>
    </source>
</evidence>
<dbReference type="FunFam" id="1.25.40.450:FF:000002">
    <property type="entry name" value="Putative non-repetitive nucleoporin"/>
    <property type="match status" value="1"/>
</dbReference>
<evidence type="ECO:0000256" key="5">
    <source>
        <dbReference type="ARBA" id="ARBA00022448"/>
    </source>
</evidence>
<dbReference type="Proteomes" id="UP001310594">
    <property type="component" value="Unassembled WGS sequence"/>
</dbReference>
<comment type="caution">
    <text evidence="15">The sequence shown here is derived from an EMBL/GenBank/DDBJ whole genome shotgun (WGS) entry which is preliminary data.</text>
</comment>
<dbReference type="PANTHER" id="PTHR10350:SF6">
    <property type="entry name" value="NUCLEAR PORE COMPLEX PROTEIN NUP155"/>
    <property type="match status" value="1"/>
</dbReference>
<dbReference type="InterPro" id="IPR007187">
    <property type="entry name" value="Nucleoporin_Nup133/Nup155_C"/>
</dbReference>
<evidence type="ECO:0000256" key="3">
    <source>
        <dbReference type="ARBA" id="ARBA00004620"/>
    </source>
</evidence>
<dbReference type="GO" id="GO:0031965">
    <property type="term" value="C:nuclear membrane"/>
    <property type="evidence" value="ECO:0007669"/>
    <property type="project" value="UniProtKB-SubCell"/>
</dbReference>
<dbReference type="PANTHER" id="PTHR10350">
    <property type="entry name" value="NUCLEAR PORE COMPLEX PROTEIN NUP155"/>
    <property type="match status" value="1"/>
</dbReference>
<keyword evidence="10" id="KW-0472">Membrane</keyword>
<keyword evidence="7" id="KW-0653">Protein transport</keyword>
<dbReference type="GO" id="GO:0036228">
    <property type="term" value="P:protein localization to nuclear inner membrane"/>
    <property type="evidence" value="ECO:0007669"/>
    <property type="project" value="TreeGrafter"/>
</dbReference>
<dbReference type="Gene3D" id="1.25.40.450">
    <property type="entry name" value="Nucleoporin, helical domain, N-terminal subdomain"/>
    <property type="match status" value="1"/>
</dbReference>
<dbReference type="InterPro" id="IPR014908">
    <property type="entry name" value="Nucleoporin_Nup133/Nup155_N"/>
</dbReference>
<evidence type="ECO:0000313" key="15">
    <source>
        <dbReference type="EMBL" id="KAK5690043.1"/>
    </source>
</evidence>
<feature type="compositionally biased region" description="Low complexity" evidence="12">
    <location>
        <begin position="37"/>
        <end position="59"/>
    </location>
</feature>
<keyword evidence="6" id="KW-0509">mRNA transport</keyword>
<keyword evidence="11" id="KW-0539">Nucleus</keyword>
<comment type="subcellular location">
    <subcellularLocation>
        <location evidence="1">Nucleus membrane</location>
        <topology evidence="1">Peripheral membrane protein</topology>
        <orientation evidence="1">Cytoplasmic side</orientation>
    </subcellularLocation>
    <subcellularLocation>
        <location evidence="3">Nucleus membrane</location>
        <topology evidence="3">Peripheral membrane protein</topology>
        <orientation evidence="3">Nucleoplasmic side</orientation>
    </subcellularLocation>
    <subcellularLocation>
        <location evidence="2">Nucleus</location>
        <location evidence="2">Nuclear pore complex</location>
    </subcellularLocation>
</comment>
<dbReference type="FunFam" id="1.20.58.1780:FF:000003">
    <property type="entry name" value="Non-repetitive nucleoporin, putative"/>
    <property type="match status" value="1"/>
</dbReference>